<dbReference type="InterPro" id="IPR010265">
    <property type="entry name" value="Phage_lambda_TipM"/>
</dbReference>
<protein>
    <submittedName>
        <fullName evidence="1">Phage tail protein</fullName>
    </submittedName>
</protein>
<dbReference type="Pfam" id="PF05939">
    <property type="entry name" value="Phage_min_tail"/>
    <property type="match status" value="1"/>
</dbReference>
<dbReference type="OrthoDB" id="8607203at2"/>
<gene>
    <name evidence="1" type="ORF">FHP91_15265</name>
</gene>
<dbReference type="Proteomes" id="UP000319502">
    <property type="component" value="Unassembled WGS sequence"/>
</dbReference>
<proteinExistence type="predicted"/>
<dbReference type="AlphaFoldDB" id="A0A557QJW7"/>
<dbReference type="EMBL" id="VMNK01000015">
    <property type="protein sequence ID" value="TVO53157.1"/>
    <property type="molecule type" value="Genomic_DNA"/>
</dbReference>
<dbReference type="RefSeq" id="WP_144310402.1">
    <property type="nucleotide sequence ID" value="NZ_VMNK01000015.1"/>
</dbReference>
<accession>A0A557QJW7</accession>
<comment type="caution">
    <text evidence="1">The sequence shown here is derived from an EMBL/GenBank/DDBJ whole genome shotgun (WGS) entry which is preliminary data.</text>
</comment>
<reference evidence="1 2" key="1">
    <citation type="submission" date="2019-07" db="EMBL/GenBank/DDBJ databases">
        <title>The pathways for chlorine oxyanion respiration interact through the shared metabolite chlorate.</title>
        <authorList>
            <person name="Barnum T.P."/>
            <person name="Cheng Y."/>
            <person name="Hill K.A."/>
            <person name="Lucas L.N."/>
            <person name="Carlson H.K."/>
            <person name="Coates J.D."/>
        </authorList>
    </citation>
    <scope>NUCLEOTIDE SEQUENCE [LARGE SCALE GENOMIC DNA]</scope>
    <source>
        <strain evidence="1 2">SFB-3</strain>
    </source>
</reference>
<organism evidence="1 2">
    <name type="scientific">Denitromonas halophila</name>
    <dbReference type="NCBI Taxonomy" id="1629404"/>
    <lineage>
        <taxon>Bacteria</taxon>
        <taxon>Pseudomonadati</taxon>
        <taxon>Pseudomonadota</taxon>
        <taxon>Betaproteobacteria</taxon>
        <taxon>Rhodocyclales</taxon>
        <taxon>Zoogloeaceae</taxon>
        <taxon>Denitromonas</taxon>
    </lineage>
</organism>
<evidence type="ECO:0000313" key="2">
    <source>
        <dbReference type="Proteomes" id="UP000319502"/>
    </source>
</evidence>
<evidence type="ECO:0000313" key="1">
    <source>
        <dbReference type="EMBL" id="TVO53157.1"/>
    </source>
</evidence>
<name>A0A557QJW7_9RHOO</name>
<keyword evidence="2" id="KW-1185">Reference proteome</keyword>
<sequence>MNTFTWVPSYGSALTVKPNVNATQFGDGYEVRVAIGINSQPRKWQLTLTNKPLAVADAIEAFLKAHGALTAFYWTPPHGELGKWVCREWSVQPTSPRHRSITGTFEEVFEN</sequence>